<gene>
    <name evidence="2" type="ORF">DNK49_11075</name>
</gene>
<dbReference type="Pfam" id="PF05099">
    <property type="entry name" value="TerB"/>
    <property type="match status" value="1"/>
</dbReference>
<protein>
    <submittedName>
        <fullName evidence="2">TerB family tellurite resistance protein</fullName>
    </submittedName>
</protein>
<dbReference type="SUPFAM" id="SSF158682">
    <property type="entry name" value="TerB-like"/>
    <property type="match status" value="1"/>
</dbReference>
<dbReference type="CDD" id="cd07313">
    <property type="entry name" value="terB_like_2"/>
    <property type="match status" value="1"/>
</dbReference>
<name>A0A323UVY8_9RHOO</name>
<keyword evidence="3" id="KW-1185">Reference proteome</keyword>
<dbReference type="AlphaFoldDB" id="A0A323UVY8"/>
<evidence type="ECO:0000259" key="1">
    <source>
        <dbReference type="Pfam" id="PF05099"/>
    </source>
</evidence>
<dbReference type="EMBL" id="QKOE01000006">
    <property type="protein sequence ID" value="PZA16644.1"/>
    <property type="molecule type" value="Genomic_DNA"/>
</dbReference>
<dbReference type="InterPro" id="IPR007791">
    <property type="entry name" value="DjlA_N"/>
</dbReference>
<dbReference type="OrthoDB" id="9181030at2"/>
<sequence>MLTRLIALLRGELQAEANETGPFERRHIAVAALLLEAMYVDHQATPAEHGAVIRLLRDHFHLPEETARQLVQVAEERFAEVLDDWEFAEAVRAGFNPAERQEILTMLWEVAYADGALVQMEHRLLNRLARHLDLDMAVIEQARATAAARSGLIRKAADDS</sequence>
<feature type="domain" description="Co-chaperone DjlA N-terminal" evidence="1">
    <location>
        <begin position="27"/>
        <end position="144"/>
    </location>
</feature>
<evidence type="ECO:0000313" key="2">
    <source>
        <dbReference type="EMBL" id="PZA16644.1"/>
    </source>
</evidence>
<accession>A0A323UVY8</accession>
<dbReference type="Proteomes" id="UP000248259">
    <property type="component" value="Unassembled WGS sequence"/>
</dbReference>
<reference evidence="2 3" key="1">
    <citation type="submission" date="2018-06" db="EMBL/GenBank/DDBJ databases">
        <title>Azoarcus communis strain SWub3 genome.</title>
        <authorList>
            <person name="Zorraquino Salvo V."/>
            <person name="Toubiana D."/>
            <person name="Blumwald E."/>
        </authorList>
    </citation>
    <scope>NUCLEOTIDE SEQUENCE [LARGE SCALE GENOMIC DNA]</scope>
    <source>
        <strain evidence="2 3">SWub3</strain>
    </source>
</reference>
<comment type="caution">
    <text evidence="2">The sequence shown here is derived from an EMBL/GenBank/DDBJ whole genome shotgun (WGS) entry which is preliminary data.</text>
</comment>
<dbReference type="Gene3D" id="1.10.3680.10">
    <property type="entry name" value="TerB-like"/>
    <property type="match status" value="1"/>
</dbReference>
<dbReference type="InterPro" id="IPR029024">
    <property type="entry name" value="TerB-like"/>
</dbReference>
<dbReference type="RefSeq" id="WP_110524477.1">
    <property type="nucleotide sequence ID" value="NZ_QKOE01000006.1"/>
</dbReference>
<evidence type="ECO:0000313" key="3">
    <source>
        <dbReference type="Proteomes" id="UP000248259"/>
    </source>
</evidence>
<organism evidence="2 3">
    <name type="scientific">Parazoarcus communis SWub3 = DSM 12120</name>
    <dbReference type="NCBI Taxonomy" id="1121029"/>
    <lineage>
        <taxon>Bacteria</taxon>
        <taxon>Pseudomonadati</taxon>
        <taxon>Pseudomonadota</taxon>
        <taxon>Betaproteobacteria</taxon>
        <taxon>Rhodocyclales</taxon>
        <taxon>Zoogloeaceae</taxon>
        <taxon>Parazoarcus</taxon>
    </lineage>
</organism>
<proteinExistence type="predicted"/>